<dbReference type="OrthoDB" id="9925355at2"/>
<protein>
    <submittedName>
        <fullName evidence="1">Uncharacterized protein</fullName>
    </submittedName>
</protein>
<accession>A0A1X7CRN2</accession>
<dbReference type="EMBL" id="FWZU01000002">
    <property type="protein sequence ID" value="SMF01482.1"/>
    <property type="molecule type" value="Genomic_DNA"/>
</dbReference>
<organism evidence="1 2">
    <name type="scientific">Desulfovibrio gilichinskyi</name>
    <dbReference type="NCBI Taxonomy" id="1519643"/>
    <lineage>
        <taxon>Bacteria</taxon>
        <taxon>Pseudomonadati</taxon>
        <taxon>Thermodesulfobacteriota</taxon>
        <taxon>Desulfovibrionia</taxon>
        <taxon>Desulfovibrionales</taxon>
        <taxon>Desulfovibrionaceae</taxon>
        <taxon>Desulfovibrio</taxon>
    </lineage>
</organism>
<dbReference type="AlphaFoldDB" id="A0A1X7CRN2"/>
<dbReference type="STRING" id="1519643.SAMN06295933_1131"/>
<evidence type="ECO:0000313" key="1">
    <source>
        <dbReference type="EMBL" id="SMF01482.1"/>
    </source>
</evidence>
<gene>
    <name evidence="1" type="ORF">SAMN06295933_1131</name>
</gene>
<proteinExistence type="predicted"/>
<dbReference type="Proteomes" id="UP000192906">
    <property type="component" value="Unassembled WGS sequence"/>
</dbReference>
<name>A0A1X7CRN2_9BACT</name>
<evidence type="ECO:0000313" key="2">
    <source>
        <dbReference type="Proteomes" id="UP000192906"/>
    </source>
</evidence>
<reference evidence="2" key="1">
    <citation type="submission" date="2017-04" db="EMBL/GenBank/DDBJ databases">
        <authorList>
            <person name="Varghese N."/>
            <person name="Submissions S."/>
        </authorList>
    </citation>
    <scope>NUCLEOTIDE SEQUENCE [LARGE SCALE GENOMIC DNA]</scope>
    <source>
        <strain evidence="2">K3S</strain>
    </source>
</reference>
<sequence length="107" mass="12074">MPLLLLLIRRRFLAEKIKNIRSTMYDNCMFVRFFPATRKAGKKDNLSVVMGDFKMPRKHFPGSDVTVCLLIATTGCSTYDLAVWRTSSVPPAFAVGKSPSNRNESMI</sequence>
<keyword evidence="2" id="KW-1185">Reference proteome</keyword>
<dbReference type="RefSeq" id="WP_085099611.1">
    <property type="nucleotide sequence ID" value="NZ_FWZU01000002.1"/>
</dbReference>